<dbReference type="GO" id="GO:0004575">
    <property type="term" value="F:sucrose alpha-glucosidase activity"/>
    <property type="evidence" value="ECO:0007669"/>
    <property type="project" value="TreeGrafter"/>
</dbReference>
<comment type="similarity">
    <text evidence="1">Belongs to the glycosyl hydrolase 32 family.</text>
</comment>
<dbReference type="Gene3D" id="2.115.10.20">
    <property type="entry name" value="Glycosyl hydrolase domain, family 43"/>
    <property type="match status" value="1"/>
</dbReference>
<dbReference type="GO" id="GO:0000324">
    <property type="term" value="C:fungal-type vacuole"/>
    <property type="evidence" value="ECO:0007669"/>
    <property type="project" value="TreeGrafter"/>
</dbReference>
<dbReference type="PANTHER" id="PTHR42800:SF2">
    <property type="entry name" value="INVERTASE-RELATED"/>
    <property type="match status" value="1"/>
</dbReference>
<feature type="domain" description="Glycosyl hydrolase family 32 N-terminal" evidence="5">
    <location>
        <begin position="13"/>
        <end position="279"/>
    </location>
</feature>
<dbReference type="InterPro" id="IPR001362">
    <property type="entry name" value="Glyco_hydro_32"/>
</dbReference>
<keyword evidence="2 6" id="KW-0378">Hydrolase</keyword>
<evidence type="ECO:0000256" key="4">
    <source>
        <dbReference type="SAM" id="MobiDB-lite"/>
    </source>
</evidence>
<dbReference type="EMBL" id="MU004297">
    <property type="protein sequence ID" value="KAF2660770.1"/>
    <property type="molecule type" value="Genomic_DNA"/>
</dbReference>
<dbReference type="Proteomes" id="UP000799324">
    <property type="component" value="Unassembled WGS sequence"/>
</dbReference>
<dbReference type="GO" id="GO:0005987">
    <property type="term" value="P:sucrose catabolic process"/>
    <property type="evidence" value="ECO:0007669"/>
    <property type="project" value="TreeGrafter"/>
</dbReference>
<keyword evidence="3" id="KW-0326">Glycosidase</keyword>
<keyword evidence="7" id="KW-1185">Reference proteome</keyword>
<dbReference type="AlphaFoldDB" id="A0A6A6TLR2"/>
<dbReference type="SUPFAM" id="SSF75005">
    <property type="entry name" value="Arabinanase/levansucrase/invertase"/>
    <property type="match status" value="1"/>
</dbReference>
<organism evidence="6 7">
    <name type="scientific">Lophiostoma macrostomum CBS 122681</name>
    <dbReference type="NCBI Taxonomy" id="1314788"/>
    <lineage>
        <taxon>Eukaryota</taxon>
        <taxon>Fungi</taxon>
        <taxon>Dikarya</taxon>
        <taxon>Ascomycota</taxon>
        <taxon>Pezizomycotina</taxon>
        <taxon>Dothideomycetes</taxon>
        <taxon>Pleosporomycetidae</taxon>
        <taxon>Pleosporales</taxon>
        <taxon>Lophiostomataceae</taxon>
        <taxon>Lophiostoma</taxon>
    </lineage>
</organism>
<protein>
    <submittedName>
        <fullName evidence="6">Glycoside hydrolase family 32 protein</fullName>
    </submittedName>
</protein>
<feature type="compositionally biased region" description="Low complexity" evidence="4">
    <location>
        <begin position="415"/>
        <end position="435"/>
    </location>
</feature>
<dbReference type="SMART" id="SM00640">
    <property type="entry name" value="Glyco_32"/>
    <property type="match status" value="1"/>
</dbReference>
<dbReference type="OrthoDB" id="202537at2759"/>
<proteinExistence type="inferred from homology"/>
<reference evidence="6" key="1">
    <citation type="journal article" date="2020" name="Stud. Mycol.">
        <title>101 Dothideomycetes genomes: a test case for predicting lifestyles and emergence of pathogens.</title>
        <authorList>
            <person name="Haridas S."/>
            <person name="Albert R."/>
            <person name="Binder M."/>
            <person name="Bloem J."/>
            <person name="Labutti K."/>
            <person name="Salamov A."/>
            <person name="Andreopoulos B."/>
            <person name="Baker S."/>
            <person name="Barry K."/>
            <person name="Bills G."/>
            <person name="Bluhm B."/>
            <person name="Cannon C."/>
            <person name="Castanera R."/>
            <person name="Culley D."/>
            <person name="Daum C."/>
            <person name="Ezra D."/>
            <person name="Gonzalez J."/>
            <person name="Henrissat B."/>
            <person name="Kuo A."/>
            <person name="Liang C."/>
            <person name="Lipzen A."/>
            <person name="Lutzoni F."/>
            <person name="Magnuson J."/>
            <person name="Mondo S."/>
            <person name="Nolan M."/>
            <person name="Ohm R."/>
            <person name="Pangilinan J."/>
            <person name="Park H.-J."/>
            <person name="Ramirez L."/>
            <person name="Alfaro M."/>
            <person name="Sun H."/>
            <person name="Tritt A."/>
            <person name="Yoshinaga Y."/>
            <person name="Zwiers L.-H."/>
            <person name="Turgeon B."/>
            <person name="Goodwin S."/>
            <person name="Spatafora J."/>
            <person name="Crous P."/>
            <person name="Grigoriev I."/>
        </authorList>
    </citation>
    <scope>NUCLEOTIDE SEQUENCE</scope>
    <source>
        <strain evidence="6">CBS 122681</strain>
    </source>
</reference>
<dbReference type="InterPro" id="IPR023296">
    <property type="entry name" value="Glyco_hydro_beta-prop_sf"/>
</dbReference>
<evidence type="ECO:0000256" key="2">
    <source>
        <dbReference type="ARBA" id="ARBA00022801"/>
    </source>
</evidence>
<dbReference type="PANTHER" id="PTHR42800">
    <property type="entry name" value="EXOINULINASE INUD (AFU_ORTHOLOGUE AFUA_5G00480)"/>
    <property type="match status" value="1"/>
</dbReference>
<accession>A0A6A6TLR2</accession>
<sequence length="485" mass="52613">MRLHPISILGSTQPIALQSDDYHICGGSTVIDKNNTSGFFPNQINGVVAIYTQHHISTGRQELAIAYSSNGGYTFTEHLKNPIFPQPARNHTLLDPKVVWHEPTQHWIMTTAAPSPPTLEIHTSPNLLNWTLSSTLTHPDLISADHALEYPSLLPIPRLNSTGAKDLNHPTVPGGTILDFGDWILVVSSRAGTPFSGGSVTRYFPGTFNGTHFMPRSDRTDQLIDFGPDNYATQLFYGLPLGVPVVGIGLAENLGSTSPPLGGYESGSGHTSIFTAPRESYLIYGSGEGDLSLFTRPVALSTLCGETLANFSISGATQQTQTQTRTQTQTHLSDRSINAQILYNASSAILIDLHFEMQPPDDKTVELNIDFILTSSQVPGDPTSDPDPDPGSSQIYCTVIFKTWTADFACLHTSPSISSMSSPSSTPSNNMSTTTPPLPQPRRPALGNARHARPHYPGSLFERRRASRHITDVCLAADRFDTVPE</sequence>
<evidence type="ECO:0000256" key="1">
    <source>
        <dbReference type="ARBA" id="ARBA00009902"/>
    </source>
</evidence>
<name>A0A6A6TLR2_9PLEO</name>
<gene>
    <name evidence="6" type="ORF">K491DRAFT_15768</name>
</gene>
<feature type="region of interest" description="Disordered" evidence="4">
    <location>
        <begin position="415"/>
        <end position="456"/>
    </location>
</feature>
<dbReference type="InterPro" id="IPR013148">
    <property type="entry name" value="Glyco_hydro_32_N"/>
</dbReference>
<evidence type="ECO:0000259" key="5">
    <source>
        <dbReference type="Pfam" id="PF00251"/>
    </source>
</evidence>
<dbReference type="Pfam" id="PF00251">
    <property type="entry name" value="Glyco_hydro_32N"/>
    <property type="match status" value="1"/>
</dbReference>
<evidence type="ECO:0000313" key="7">
    <source>
        <dbReference type="Proteomes" id="UP000799324"/>
    </source>
</evidence>
<evidence type="ECO:0000313" key="6">
    <source>
        <dbReference type="EMBL" id="KAF2660770.1"/>
    </source>
</evidence>
<evidence type="ECO:0000256" key="3">
    <source>
        <dbReference type="ARBA" id="ARBA00023295"/>
    </source>
</evidence>